<evidence type="ECO:0000313" key="4">
    <source>
        <dbReference type="EMBL" id="PRO74633.1"/>
    </source>
</evidence>
<accession>A0A2S9VDU6</accession>
<keyword evidence="5" id="KW-1185">Reference proteome</keyword>
<dbReference type="GO" id="GO:0051287">
    <property type="term" value="F:NAD binding"/>
    <property type="evidence" value="ECO:0007669"/>
    <property type="project" value="InterPro"/>
</dbReference>
<dbReference type="CDD" id="cd12164">
    <property type="entry name" value="GDH_like_2"/>
    <property type="match status" value="1"/>
</dbReference>
<organism evidence="4 5">
    <name type="scientific">Alteromonas alba</name>
    <dbReference type="NCBI Taxonomy" id="2079529"/>
    <lineage>
        <taxon>Bacteria</taxon>
        <taxon>Pseudomonadati</taxon>
        <taxon>Pseudomonadota</taxon>
        <taxon>Gammaproteobacteria</taxon>
        <taxon>Alteromonadales</taxon>
        <taxon>Alteromonadaceae</taxon>
        <taxon>Alteromonas/Salinimonas group</taxon>
        <taxon>Alteromonas</taxon>
    </lineage>
</organism>
<dbReference type="OrthoDB" id="9787219at2"/>
<evidence type="ECO:0000259" key="3">
    <source>
        <dbReference type="Pfam" id="PF02826"/>
    </source>
</evidence>
<dbReference type="InterPro" id="IPR006140">
    <property type="entry name" value="D-isomer_DH_NAD-bd"/>
</dbReference>
<keyword evidence="2" id="KW-0520">NAD</keyword>
<keyword evidence="4" id="KW-0670">Pyruvate</keyword>
<comment type="caution">
    <text evidence="4">The sequence shown here is derived from an EMBL/GenBank/DDBJ whole genome shotgun (WGS) entry which is preliminary data.</text>
</comment>
<dbReference type="SUPFAM" id="SSF52283">
    <property type="entry name" value="Formate/glycerate dehydrogenase catalytic domain-like"/>
    <property type="match status" value="1"/>
</dbReference>
<protein>
    <submittedName>
        <fullName evidence="4">Glyoxylate/hydroxypyruvate reductase A</fullName>
    </submittedName>
</protein>
<keyword evidence="1" id="KW-0560">Oxidoreductase</keyword>
<dbReference type="Pfam" id="PF02826">
    <property type="entry name" value="2-Hacid_dh_C"/>
    <property type="match status" value="1"/>
</dbReference>
<proteinExistence type="predicted"/>
<dbReference type="Proteomes" id="UP000238949">
    <property type="component" value="Unassembled WGS sequence"/>
</dbReference>
<dbReference type="SUPFAM" id="SSF51735">
    <property type="entry name" value="NAD(P)-binding Rossmann-fold domains"/>
    <property type="match status" value="1"/>
</dbReference>
<sequence>MALTLLYKGPAERGECWQQAVNAALPEVRWFTWPEVPEPEAVDAIITWTVPDNYQQQFPNLKAIFSVGAGVDQFAPASLPSHLKLVRMIDPSIATQMQTWVLTAVMMLHRDIFRYQRQQHQNLWQPHSVKLPHECTISILGLGELGSQVAYTLSGLGFAVQGYSRSTKQLPGVLTFSGDTPSAEMLGNTDILISLLPLTANTKGILDAELLAKLPKGAALINAGRGEQLVADDLLFHLDAGHISEAIMDVFDPEPLPKSHPFWDHPNIHITPHIASVTRNDTAALRLVENLQLWLAGKTMTGEVDKLRGY</sequence>
<dbReference type="InterPro" id="IPR036291">
    <property type="entry name" value="NAD(P)-bd_dom_sf"/>
</dbReference>
<evidence type="ECO:0000256" key="2">
    <source>
        <dbReference type="ARBA" id="ARBA00023027"/>
    </source>
</evidence>
<gene>
    <name evidence="4" type="ORF">C6Y40_05105</name>
</gene>
<dbReference type="AlphaFoldDB" id="A0A2S9VDU6"/>
<dbReference type="PANTHER" id="PTHR43333:SF1">
    <property type="entry name" value="D-ISOMER SPECIFIC 2-HYDROXYACID DEHYDROGENASE NAD-BINDING DOMAIN-CONTAINING PROTEIN"/>
    <property type="match status" value="1"/>
</dbReference>
<name>A0A2S9VDU6_9ALTE</name>
<evidence type="ECO:0000256" key="1">
    <source>
        <dbReference type="ARBA" id="ARBA00023002"/>
    </source>
</evidence>
<dbReference type="RefSeq" id="WP_105933645.1">
    <property type="nucleotide sequence ID" value="NZ_PVNP01000046.1"/>
</dbReference>
<dbReference type="GO" id="GO:0016491">
    <property type="term" value="F:oxidoreductase activity"/>
    <property type="evidence" value="ECO:0007669"/>
    <property type="project" value="UniProtKB-KW"/>
</dbReference>
<dbReference type="EMBL" id="PVNP01000046">
    <property type="protein sequence ID" value="PRO74633.1"/>
    <property type="molecule type" value="Genomic_DNA"/>
</dbReference>
<reference evidence="5" key="1">
    <citation type="journal article" date="2020" name="Int. J. Syst. Evol. Microbiol.">
        <title>Alteromonas alba sp. nov., a marine bacterium isolated from the seawater of the West Pacific Ocean.</title>
        <authorList>
            <person name="Sun C."/>
            <person name="Wu Y.-H."/>
            <person name="Xamxidin M."/>
            <person name="Cheng H."/>
            <person name="Xu X.-W."/>
        </authorList>
    </citation>
    <scope>NUCLEOTIDE SEQUENCE [LARGE SCALE GENOMIC DNA]</scope>
    <source>
        <strain evidence="5">190</strain>
    </source>
</reference>
<dbReference type="Gene3D" id="3.40.50.720">
    <property type="entry name" value="NAD(P)-binding Rossmann-like Domain"/>
    <property type="match status" value="2"/>
</dbReference>
<dbReference type="PANTHER" id="PTHR43333">
    <property type="entry name" value="2-HACID_DH_C DOMAIN-CONTAINING PROTEIN"/>
    <property type="match status" value="1"/>
</dbReference>
<evidence type="ECO:0000313" key="5">
    <source>
        <dbReference type="Proteomes" id="UP000238949"/>
    </source>
</evidence>
<feature type="domain" description="D-isomer specific 2-hydroxyacid dehydrogenase NAD-binding" evidence="3">
    <location>
        <begin position="103"/>
        <end position="275"/>
    </location>
</feature>